<comment type="caution">
    <text evidence="1">The sequence shown here is derived from an EMBL/GenBank/DDBJ whole genome shotgun (WGS) entry which is preliminary data.</text>
</comment>
<sequence length="170" mass="19182">MVVFHHVGHDCRNNQQRFQPLAHDDHQTIEQQTPLGFFAFAQHRHGFLQILRQRAGLCIQALNRLTGLHQTDQAGKIRLQRGFKCRIARADFVFHAAGFEAVEVGILDIQNRILRIAALIARYRVLNALVNSRRHLSPVGAVISLVRRRNVVCALRCGNLLIVTGGWQAG</sequence>
<organism evidence="1">
    <name type="scientific">human gut metagenome</name>
    <dbReference type="NCBI Taxonomy" id="408170"/>
    <lineage>
        <taxon>unclassified sequences</taxon>
        <taxon>metagenomes</taxon>
        <taxon>organismal metagenomes</taxon>
    </lineage>
</organism>
<name>W1YUQ7_9ZZZZ</name>
<proteinExistence type="predicted"/>
<evidence type="ECO:0000313" key="1">
    <source>
        <dbReference type="EMBL" id="ETJ46061.1"/>
    </source>
</evidence>
<dbReference type="EMBL" id="AZMM01000007">
    <property type="protein sequence ID" value="ETJ46061.1"/>
    <property type="molecule type" value="Genomic_DNA"/>
</dbReference>
<protein>
    <submittedName>
        <fullName evidence="1">Uncharacterized protein</fullName>
    </submittedName>
</protein>
<dbReference type="AlphaFoldDB" id="W1YUQ7"/>
<accession>W1YUQ7</accession>
<reference evidence="1" key="1">
    <citation type="submission" date="2013-12" db="EMBL/GenBank/DDBJ databases">
        <title>A Varibaculum cambriense genome reconstructed from a premature infant gut community with otherwise low bacterial novelty that shifts toward anaerobic metabolism during the third week of life.</title>
        <authorList>
            <person name="Brown C.T."/>
            <person name="Sharon I."/>
            <person name="Thomas B.C."/>
            <person name="Castelle C.J."/>
            <person name="Morowitz M.J."/>
            <person name="Banfield J.F."/>
        </authorList>
    </citation>
    <scope>NUCLEOTIDE SEQUENCE</scope>
</reference>
<gene>
    <name evidence="1" type="ORF">Q604_UNBC00007G0002</name>
</gene>